<evidence type="ECO:0000256" key="6">
    <source>
        <dbReference type="PROSITE-ProRule" id="PRU00169"/>
    </source>
</evidence>
<keyword evidence="1 6" id="KW-0597">Phosphoprotein</keyword>
<dbReference type="SMART" id="SM00862">
    <property type="entry name" value="Trans_reg_C"/>
    <property type="match status" value="1"/>
</dbReference>
<feature type="domain" description="Response regulatory" evidence="8">
    <location>
        <begin position="2"/>
        <end position="116"/>
    </location>
</feature>
<dbReference type="InterPro" id="IPR001867">
    <property type="entry name" value="OmpR/PhoB-type_DNA-bd"/>
</dbReference>
<gene>
    <name evidence="10" type="ORF">C8N28_0686</name>
</gene>
<dbReference type="Pfam" id="PF00486">
    <property type="entry name" value="Trans_reg_C"/>
    <property type="match status" value="1"/>
</dbReference>
<keyword evidence="5" id="KW-0804">Transcription</keyword>
<evidence type="ECO:0000256" key="2">
    <source>
        <dbReference type="ARBA" id="ARBA00023012"/>
    </source>
</evidence>
<dbReference type="InterPro" id="IPR001789">
    <property type="entry name" value="Sig_transdc_resp-reg_receiver"/>
</dbReference>
<dbReference type="AlphaFoldDB" id="A0A4R1M2V8"/>
<dbReference type="SMART" id="SM00448">
    <property type="entry name" value="REC"/>
    <property type="match status" value="1"/>
</dbReference>
<dbReference type="Gene3D" id="1.10.10.10">
    <property type="entry name" value="Winged helix-like DNA-binding domain superfamily/Winged helix DNA-binding domain"/>
    <property type="match status" value="1"/>
</dbReference>
<dbReference type="InterPro" id="IPR036388">
    <property type="entry name" value="WH-like_DNA-bd_sf"/>
</dbReference>
<reference evidence="10 11" key="1">
    <citation type="submission" date="2019-03" db="EMBL/GenBank/DDBJ databases">
        <title>Genomic Encyclopedia of Archaeal and Bacterial Type Strains, Phase II (KMG-II): from individual species to whole genera.</title>
        <authorList>
            <person name="Goeker M."/>
        </authorList>
    </citation>
    <scope>NUCLEOTIDE SEQUENCE [LARGE SCALE GENOMIC DNA]</scope>
    <source>
        <strain evidence="10 11">DSM 22554</strain>
    </source>
</reference>
<evidence type="ECO:0000259" key="9">
    <source>
        <dbReference type="PROSITE" id="PS51755"/>
    </source>
</evidence>
<keyword evidence="4 7" id="KW-0238">DNA-binding</keyword>
<organism evidence="10 11">
    <name type="scientific">Albibacterium bauzanense</name>
    <dbReference type="NCBI Taxonomy" id="653929"/>
    <lineage>
        <taxon>Bacteria</taxon>
        <taxon>Pseudomonadati</taxon>
        <taxon>Bacteroidota</taxon>
        <taxon>Sphingobacteriia</taxon>
        <taxon>Sphingobacteriales</taxon>
        <taxon>Sphingobacteriaceae</taxon>
        <taxon>Albibacterium</taxon>
    </lineage>
</organism>
<dbReference type="PROSITE" id="PS51755">
    <property type="entry name" value="OMPR_PHOB"/>
    <property type="match status" value="1"/>
</dbReference>
<evidence type="ECO:0000256" key="4">
    <source>
        <dbReference type="ARBA" id="ARBA00023125"/>
    </source>
</evidence>
<proteinExistence type="predicted"/>
<feature type="DNA-binding region" description="OmpR/PhoB-type" evidence="7">
    <location>
        <begin position="124"/>
        <end position="222"/>
    </location>
</feature>
<feature type="domain" description="OmpR/PhoB-type" evidence="9">
    <location>
        <begin position="124"/>
        <end position="222"/>
    </location>
</feature>
<accession>A0A4R1M2V8</accession>
<name>A0A4R1M2V8_9SPHI</name>
<dbReference type="PROSITE" id="PS50110">
    <property type="entry name" value="RESPONSE_REGULATORY"/>
    <property type="match status" value="1"/>
</dbReference>
<dbReference type="Gene3D" id="3.40.50.2300">
    <property type="match status" value="1"/>
</dbReference>
<dbReference type="RefSeq" id="WP_132221532.1">
    <property type="nucleotide sequence ID" value="NZ_SMGO01000001.1"/>
</dbReference>
<dbReference type="OrthoDB" id="9790442at2"/>
<evidence type="ECO:0000256" key="1">
    <source>
        <dbReference type="ARBA" id="ARBA00022553"/>
    </source>
</evidence>
<dbReference type="InterPro" id="IPR011006">
    <property type="entry name" value="CheY-like_superfamily"/>
</dbReference>
<dbReference type="EMBL" id="SMGO01000001">
    <property type="protein sequence ID" value="TCK85380.1"/>
    <property type="molecule type" value="Genomic_DNA"/>
</dbReference>
<dbReference type="InterPro" id="IPR039420">
    <property type="entry name" value="WalR-like"/>
</dbReference>
<dbReference type="GO" id="GO:0032993">
    <property type="term" value="C:protein-DNA complex"/>
    <property type="evidence" value="ECO:0007669"/>
    <property type="project" value="TreeGrafter"/>
</dbReference>
<evidence type="ECO:0000256" key="5">
    <source>
        <dbReference type="ARBA" id="ARBA00023163"/>
    </source>
</evidence>
<sequence>MKILIVEDERALSESIVAYMKQENYVCDTAFDYQEAKEKLALFDYDCVLLDIMLPNGNGIDLLEMLKKENKMDGIIIVSAKNSLEDRIFSLNVGADDYLSKPFHLAELSARVQSIIRRRQLGGSNVIHYKTITIDMLAKSVTVKGDLIEITRTELELLLFLLMNKGKVVSKSTIAEHLSGQSAMYFDNFDVIYTHIKNLKKKLGSSGEYLKTIYATGYKLEA</sequence>
<dbReference type="CDD" id="cd00383">
    <property type="entry name" value="trans_reg_C"/>
    <property type="match status" value="1"/>
</dbReference>
<evidence type="ECO:0000259" key="8">
    <source>
        <dbReference type="PROSITE" id="PS50110"/>
    </source>
</evidence>
<keyword evidence="3" id="KW-0805">Transcription regulation</keyword>
<dbReference type="Pfam" id="PF00072">
    <property type="entry name" value="Response_reg"/>
    <property type="match status" value="1"/>
</dbReference>
<evidence type="ECO:0000256" key="7">
    <source>
        <dbReference type="PROSITE-ProRule" id="PRU01091"/>
    </source>
</evidence>
<dbReference type="PANTHER" id="PTHR48111">
    <property type="entry name" value="REGULATOR OF RPOS"/>
    <property type="match status" value="1"/>
</dbReference>
<evidence type="ECO:0000313" key="11">
    <source>
        <dbReference type="Proteomes" id="UP000294616"/>
    </source>
</evidence>
<feature type="modified residue" description="4-aspartylphosphate" evidence="6">
    <location>
        <position position="51"/>
    </location>
</feature>
<evidence type="ECO:0000256" key="3">
    <source>
        <dbReference type="ARBA" id="ARBA00023015"/>
    </source>
</evidence>
<keyword evidence="2" id="KW-0902">Two-component regulatory system</keyword>
<dbReference type="Proteomes" id="UP000294616">
    <property type="component" value="Unassembled WGS sequence"/>
</dbReference>
<dbReference type="GO" id="GO:0006355">
    <property type="term" value="P:regulation of DNA-templated transcription"/>
    <property type="evidence" value="ECO:0007669"/>
    <property type="project" value="InterPro"/>
</dbReference>
<dbReference type="SUPFAM" id="SSF52172">
    <property type="entry name" value="CheY-like"/>
    <property type="match status" value="1"/>
</dbReference>
<dbReference type="PANTHER" id="PTHR48111:SF22">
    <property type="entry name" value="REGULATOR OF RPOS"/>
    <property type="match status" value="1"/>
</dbReference>
<evidence type="ECO:0000313" key="10">
    <source>
        <dbReference type="EMBL" id="TCK85380.1"/>
    </source>
</evidence>
<keyword evidence="11" id="KW-1185">Reference proteome</keyword>
<dbReference type="GO" id="GO:0000976">
    <property type="term" value="F:transcription cis-regulatory region binding"/>
    <property type="evidence" value="ECO:0007669"/>
    <property type="project" value="TreeGrafter"/>
</dbReference>
<dbReference type="GO" id="GO:0000156">
    <property type="term" value="F:phosphorelay response regulator activity"/>
    <property type="evidence" value="ECO:0007669"/>
    <property type="project" value="TreeGrafter"/>
</dbReference>
<dbReference type="GO" id="GO:0005829">
    <property type="term" value="C:cytosol"/>
    <property type="evidence" value="ECO:0007669"/>
    <property type="project" value="TreeGrafter"/>
</dbReference>
<protein>
    <submittedName>
        <fullName evidence="10">DNA-binding response OmpR family regulator</fullName>
    </submittedName>
</protein>
<comment type="caution">
    <text evidence="10">The sequence shown here is derived from an EMBL/GenBank/DDBJ whole genome shotgun (WGS) entry which is preliminary data.</text>
</comment>